<name>W2HAC0_PHYNI</name>
<sequence length="133" mass="14831">MSSKGLDVLHLHGRDAIRLHDSFPDRKQWEAFLKDVAFNNNKSIKQINRGGSKKTLKCTDENCEWFVALSYRPKPKAQKASKLSHIQPKAGLYLQQYSSGVDHTTEGVKWLQGSNGSGSKQLKEEICGVAACN</sequence>
<proteinExistence type="predicted"/>
<organism evidence="1">
    <name type="scientific">Phytophthora nicotianae</name>
    <name type="common">Potato buckeye rot agent</name>
    <name type="synonym">Phytophthora parasitica</name>
    <dbReference type="NCBI Taxonomy" id="4792"/>
    <lineage>
        <taxon>Eukaryota</taxon>
        <taxon>Sar</taxon>
        <taxon>Stramenopiles</taxon>
        <taxon>Oomycota</taxon>
        <taxon>Peronosporomycetes</taxon>
        <taxon>Peronosporales</taxon>
        <taxon>Peronosporaceae</taxon>
        <taxon>Phytophthora</taxon>
    </lineage>
</organism>
<dbReference type="Proteomes" id="UP000053236">
    <property type="component" value="Unassembled WGS sequence"/>
</dbReference>
<protein>
    <submittedName>
        <fullName evidence="1">Uncharacterized protein</fullName>
    </submittedName>
</protein>
<dbReference type="EMBL" id="KI685216">
    <property type="protein sequence ID" value="ETK92197.1"/>
    <property type="molecule type" value="Genomic_DNA"/>
</dbReference>
<gene>
    <name evidence="1" type="ORF">L915_04396</name>
</gene>
<accession>W2HAC0</accession>
<dbReference type="AlphaFoldDB" id="W2HAC0"/>
<evidence type="ECO:0000313" key="1">
    <source>
        <dbReference type="EMBL" id="ETK92197.1"/>
    </source>
</evidence>
<reference evidence="1" key="1">
    <citation type="submission" date="2013-11" db="EMBL/GenBank/DDBJ databases">
        <title>The Genome Sequence of Phytophthora parasitica CJ02B3.</title>
        <authorList>
            <consortium name="The Broad Institute Genomics Platform"/>
            <person name="Russ C."/>
            <person name="Tyler B."/>
            <person name="Panabieres F."/>
            <person name="Shan W."/>
            <person name="Tripathy S."/>
            <person name="Grunwald N."/>
            <person name="Machado M."/>
            <person name="Johnson C.S."/>
            <person name="Arredondo F."/>
            <person name="Hong C."/>
            <person name="Coffey M."/>
            <person name="Young S.K."/>
            <person name="Zeng Q."/>
            <person name="Gargeya S."/>
            <person name="Fitzgerald M."/>
            <person name="Abouelleil A."/>
            <person name="Alvarado L."/>
            <person name="Chapman S.B."/>
            <person name="Gainer-Dewar J."/>
            <person name="Goldberg J."/>
            <person name="Griggs A."/>
            <person name="Gujja S."/>
            <person name="Hansen M."/>
            <person name="Howarth C."/>
            <person name="Imamovic A."/>
            <person name="Ireland A."/>
            <person name="Larimer J."/>
            <person name="McCowan C."/>
            <person name="Murphy C."/>
            <person name="Pearson M."/>
            <person name="Poon T.W."/>
            <person name="Priest M."/>
            <person name="Roberts A."/>
            <person name="Saif S."/>
            <person name="Shea T."/>
            <person name="Sykes S."/>
            <person name="Wortman J."/>
            <person name="Nusbaum C."/>
            <person name="Birren B."/>
        </authorList>
    </citation>
    <scope>NUCLEOTIDE SEQUENCE [LARGE SCALE GENOMIC DNA]</scope>
    <source>
        <strain evidence="1">CJ02B3</strain>
    </source>
</reference>